<reference evidence="1 3" key="1">
    <citation type="journal article" date="2011" name="Nature">
        <title>The Medicago genome provides insight into the evolution of rhizobial symbioses.</title>
        <authorList>
            <person name="Young N.D."/>
            <person name="Debelle F."/>
            <person name="Oldroyd G.E."/>
            <person name="Geurts R."/>
            <person name="Cannon S.B."/>
            <person name="Udvardi M.K."/>
            <person name="Benedito V.A."/>
            <person name="Mayer K.F."/>
            <person name="Gouzy J."/>
            <person name="Schoof H."/>
            <person name="Van de Peer Y."/>
            <person name="Proost S."/>
            <person name="Cook D.R."/>
            <person name="Meyers B.C."/>
            <person name="Spannagl M."/>
            <person name="Cheung F."/>
            <person name="De Mita S."/>
            <person name="Krishnakumar V."/>
            <person name="Gundlach H."/>
            <person name="Zhou S."/>
            <person name="Mudge J."/>
            <person name="Bharti A.K."/>
            <person name="Murray J.D."/>
            <person name="Naoumkina M.A."/>
            <person name="Rosen B."/>
            <person name="Silverstein K.A."/>
            <person name="Tang H."/>
            <person name="Rombauts S."/>
            <person name="Zhao P.X."/>
            <person name="Zhou P."/>
            <person name="Barbe V."/>
            <person name="Bardou P."/>
            <person name="Bechner M."/>
            <person name="Bellec A."/>
            <person name="Berger A."/>
            <person name="Berges H."/>
            <person name="Bidwell S."/>
            <person name="Bisseling T."/>
            <person name="Choisne N."/>
            <person name="Couloux A."/>
            <person name="Denny R."/>
            <person name="Deshpande S."/>
            <person name="Dai X."/>
            <person name="Doyle J.J."/>
            <person name="Dudez A.M."/>
            <person name="Farmer A.D."/>
            <person name="Fouteau S."/>
            <person name="Franken C."/>
            <person name="Gibelin C."/>
            <person name="Gish J."/>
            <person name="Goldstein S."/>
            <person name="Gonzalez A.J."/>
            <person name="Green P.J."/>
            <person name="Hallab A."/>
            <person name="Hartog M."/>
            <person name="Hua A."/>
            <person name="Humphray S.J."/>
            <person name="Jeong D.H."/>
            <person name="Jing Y."/>
            <person name="Jocker A."/>
            <person name="Kenton S.M."/>
            <person name="Kim D.J."/>
            <person name="Klee K."/>
            <person name="Lai H."/>
            <person name="Lang C."/>
            <person name="Lin S."/>
            <person name="Macmil S.L."/>
            <person name="Magdelenat G."/>
            <person name="Matthews L."/>
            <person name="McCorrison J."/>
            <person name="Monaghan E.L."/>
            <person name="Mun J.H."/>
            <person name="Najar F.Z."/>
            <person name="Nicholson C."/>
            <person name="Noirot C."/>
            <person name="O'Bleness M."/>
            <person name="Paule C.R."/>
            <person name="Poulain J."/>
            <person name="Prion F."/>
            <person name="Qin B."/>
            <person name="Qu C."/>
            <person name="Retzel E.F."/>
            <person name="Riddle C."/>
            <person name="Sallet E."/>
            <person name="Samain S."/>
            <person name="Samson N."/>
            <person name="Sanders I."/>
            <person name="Saurat O."/>
            <person name="Scarpelli C."/>
            <person name="Schiex T."/>
            <person name="Segurens B."/>
            <person name="Severin A.J."/>
            <person name="Sherrier D.J."/>
            <person name="Shi R."/>
            <person name="Sims S."/>
            <person name="Singer S.R."/>
            <person name="Sinharoy S."/>
            <person name="Sterck L."/>
            <person name="Viollet A."/>
            <person name="Wang B.B."/>
            <person name="Wang K."/>
            <person name="Wang M."/>
            <person name="Wang X."/>
            <person name="Warfsmann J."/>
            <person name="Weissenbach J."/>
            <person name="White D.D."/>
            <person name="White J.D."/>
            <person name="Wiley G.B."/>
            <person name="Wincker P."/>
            <person name="Xing Y."/>
            <person name="Yang L."/>
            <person name="Yao Z."/>
            <person name="Ying F."/>
            <person name="Zhai J."/>
            <person name="Zhou L."/>
            <person name="Zuber A."/>
            <person name="Denarie J."/>
            <person name="Dixon R.A."/>
            <person name="May G.D."/>
            <person name="Schwartz D.C."/>
            <person name="Rogers J."/>
            <person name="Quetier F."/>
            <person name="Town C.D."/>
            <person name="Roe B.A."/>
        </authorList>
    </citation>
    <scope>NUCLEOTIDE SEQUENCE [LARGE SCALE GENOMIC DNA]</scope>
    <source>
        <strain evidence="1">A17</strain>
        <strain evidence="2 3">cv. Jemalong A17</strain>
    </source>
</reference>
<dbReference type="PANTHER" id="PTHR33067">
    <property type="entry name" value="RNA-DIRECTED DNA POLYMERASE-RELATED"/>
    <property type="match status" value="1"/>
</dbReference>
<accession>A0A072VDQ4</accession>
<evidence type="ECO:0000313" key="2">
    <source>
        <dbReference type="EnsemblPlants" id="KEH39917"/>
    </source>
</evidence>
<keyword evidence="3" id="KW-1185">Reference proteome</keyword>
<protein>
    <submittedName>
        <fullName evidence="1 2">Uncharacterized protein</fullName>
    </submittedName>
</protein>
<dbReference type="Proteomes" id="UP000002051">
    <property type="component" value="Unassembled WGS sequence"/>
</dbReference>
<dbReference type="HOGENOM" id="CLU_060832_1_0_1"/>
<reference evidence="1 3" key="2">
    <citation type="journal article" date="2014" name="BMC Genomics">
        <title>An improved genome release (version Mt4.0) for the model legume Medicago truncatula.</title>
        <authorList>
            <person name="Tang H."/>
            <person name="Krishnakumar V."/>
            <person name="Bidwell S."/>
            <person name="Rosen B."/>
            <person name="Chan A."/>
            <person name="Zhou S."/>
            <person name="Gentzbittel L."/>
            <person name="Childs K.L."/>
            <person name="Yandell M."/>
            <person name="Gundlach H."/>
            <person name="Mayer K.F."/>
            <person name="Schwartz D.C."/>
            <person name="Town C.D."/>
        </authorList>
    </citation>
    <scope>GENOME REANNOTATION</scope>
    <source>
        <strain evidence="1">A17</strain>
        <strain evidence="2 3">cv. Jemalong A17</strain>
    </source>
</reference>
<dbReference type="EnsemblPlants" id="KEH39917">
    <property type="protein sequence ID" value="KEH39917"/>
    <property type="gene ID" value="MTR_1g015673"/>
</dbReference>
<organism evidence="1 3">
    <name type="scientific">Medicago truncatula</name>
    <name type="common">Barrel medic</name>
    <name type="synonym">Medicago tribuloides</name>
    <dbReference type="NCBI Taxonomy" id="3880"/>
    <lineage>
        <taxon>Eukaryota</taxon>
        <taxon>Viridiplantae</taxon>
        <taxon>Streptophyta</taxon>
        <taxon>Embryophyta</taxon>
        <taxon>Tracheophyta</taxon>
        <taxon>Spermatophyta</taxon>
        <taxon>Magnoliopsida</taxon>
        <taxon>eudicotyledons</taxon>
        <taxon>Gunneridae</taxon>
        <taxon>Pentapetalae</taxon>
        <taxon>rosids</taxon>
        <taxon>fabids</taxon>
        <taxon>Fabales</taxon>
        <taxon>Fabaceae</taxon>
        <taxon>Papilionoideae</taxon>
        <taxon>50 kb inversion clade</taxon>
        <taxon>NPAAA clade</taxon>
        <taxon>Hologalegina</taxon>
        <taxon>IRL clade</taxon>
        <taxon>Trifolieae</taxon>
        <taxon>Medicago</taxon>
    </lineage>
</organism>
<dbReference type="EMBL" id="CM001217">
    <property type="protein sequence ID" value="KEH39917.1"/>
    <property type="molecule type" value="Genomic_DNA"/>
</dbReference>
<name>A0A072VDQ4_MEDTR</name>
<dbReference type="PANTHER" id="PTHR33067:SF31">
    <property type="entry name" value="RNA-DIRECTED DNA POLYMERASE"/>
    <property type="match status" value="1"/>
</dbReference>
<sequence>MAQNYYPWTHSPVFPPCYGIFGHTGQLGSVVRSPEQVTYAHYNQGFRNDQFFQTPQNSFGQQTTPPDFENNQGVSQRSNLELLLENLVLDNSRHNKEFEIQARNLKDSLNRFSSKVDSLCTHNKMIEIQIPHVGHQVASPSQTSIIFSSQPKANPKGQPNDVTLRDGKQLEVESEKPQSEKVVIESEKPNISPPYEPKIPFPQGFDESKLDEQFRKLIEIIQDKLSSRLKDPVSFSEPSVIGSEIIERAMCDLGENVSLMPLSLCERLGIG</sequence>
<evidence type="ECO:0000313" key="3">
    <source>
        <dbReference type="Proteomes" id="UP000002051"/>
    </source>
</evidence>
<evidence type="ECO:0000313" key="1">
    <source>
        <dbReference type="EMBL" id="KEH39917.1"/>
    </source>
</evidence>
<proteinExistence type="predicted"/>
<gene>
    <name evidence="1" type="ordered locus">MTR_1g015673</name>
</gene>
<dbReference type="AlphaFoldDB" id="A0A072VDQ4"/>
<reference evidence="2" key="3">
    <citation type="submission" date="2015-04" db="UniProtKB">
        <authorList>
            <consortium name="EnsemblPlants"/>
        </authorList>
    </citation>
    <scope>IDENTIFICATION</scope>
    <source>
        <strain evidence="2">cv. Jemalong A17</strain>
    </source>
</reference>